<sequence>MGVSSRPQDFGCSRLAMTAPVPFHEKLLPRVIIKNMAGHAHGYGCSCAPSACTASYADAFARRLARRSCVGPVSFHQNLLPRVIIKDVTRGVGEGEEHHEF</sequence>
<dbReference type="EMBL" id="CAUYUJ010019829">
    <property type="protein sequence ID" value="CAK0893939.1"/>
    <property type="molecule type" value="Genomic_DNA"/>
</dbReference>
<gene>
    <name evidence="1" type="ORF">PCOR1329_LOCUS73136</name>
</gene>
<accession>A0ABN9X7V2</accession>
<proteinExistence type="predicted"/>
<evidence type="ECO:0000313" key="2">
    <source>
        <dbReference type="Proteomes" id="UP001189429"/>
    </source>
</evidence>
<keyword evidence="2" id="KW-1185">Reference proteome</keyword>
<dbReference type="Proteomes" id="UP001189429">
    <property type="component" value="Unassembled WGS sequence"/>
</dbReference>
<reference evidence="1" key="1">
    <citation type="submission" date="2023-10" db="EMBL/GenBank/DDBJ databases">
        <authorList>
            <person name="Chen Y."/>
            <person name="Shah S."/>
            <person name="Dougan E. K."/>
            <person name="Thang M."/>
            <person name="Chan C."/>
        </authorList>
    </citation>
    <scope>NUCLEOTIDE SEQUENCE [LARGE SCALE GENOMIC DNA]</scope>
</reference>
<comment type="caution">
    <text evidence="1">The sequence shown here is derived from an EMBL/GenBank/DDBJ whole genome shotgun (WGS) entry which is preliminary data.</text>
</comment>
<organism evidence="1 2">
    <name type="scientific">Prorocentrum cordatum</name>
    <dbReference type="NCBI Taxonomy" id="2364126"/>
    <lineage>
        <taxon>Eukaryota</taxon>
        <taxon>Sar</taxon>
        <taxon>Alveolata</taxon>
        <taxon>Dinophyceae</taxon>
        <taxon>Prorocentrales</taxon>
        <taxon>Prorocentraceae</taxon>
        <taxon>Prorocentrum</taxon>
    </lineage>
</organism>
<evidence type="ECO:0000313" key="1">
    <source>
        <dbReference type="EMBL" id="CAK0893939.1"/>
    </source>
</evidence>
<name>A0ABN9X7V2_9DINO</name>
<protein>
    <submittedName>
        <fullName evidence="1">Uncharacterized protein</fullName>
    </submittedName>
</protein>